<evidence type="ECO:0000313" key="6">
    <source>
        <dbReference type="EMBL" id="SED88984.1"/>
    </source>
</evidence>
<feature type="transmembrane region" description="Helical" evidence="4">
    <location>
        <begin position="26"/>
        <end position="48"/>
    </location>
</feature>
<evidence type="ECO:0000256" key="2">
    <source>
        <dbReference type="ARBA" id="ARBA00022989"/>
    </source>
</evidence>
<feature type="domain" description="HIG1" evidence="5">
    <location>
        <begin position="1"/>
        <end position="87"/>
    </location>
</feature>
<accession>A0A1H5EDB6</accession>
<evidence type="ECO:0000256" key="3">
    <source>
        <dbReference type="ARBA" id="ARBA00023136"/>
    </source>
</evidence>
<dbReference type="InterPro" id="IPR007667">
    <property type="entry name" value="Hypoxia_induced_domain"/>
</dbReference>
<dbReference type="NCBIfam" id="NF033233">
    <property type="entry name" value="twin_helix"/>
    <property type="match status" value="1"/>
</dbReference>
<gene>
    <name evidence="6" type="ORF">SAMN05444164_6176</name>
</gene>
<dbReference type="Pfam" id="PF04588">
    <property type="entry name" value="HIG_1_N"/>
    <property type="match status" value="1"/>
</dbReference>
<reference evidence="6 7" key="1">
    <citation type="submission" date="2016-10" db="EMBL/GenBank/DDBJ databases">
        <authorList>
            <person name="de Groot N.N."/>
        </authorList>
    </citation>
    <scope>NUCLEOTIDE SEQUENCE [LARGE SCALE GENOMIC DNA]</scope>
    <source>
        <strain evidence="6 7">MT12</strain>
    </source>
</reference>
<keyword evidence="2 4" id="KW-1133">Transmembrane helix</keyword>
<sequence length="87" mass="9328">MKSQLVACAACVEVRVLRCYVPQMTSVLSTIILPVAVGAVALVLLLGLVNMMKGGSPNTSQKLMRLRVLLQFVAIVIAMLAVWAMGR</sequence>
<keyword evidence="1 4" id="KW-0812">Transmembrane</keyword>
<dbReference type="Proteomes" id="UP000198992">
    <property type="component" value="Unassembled WGS sequence"/>
</dbReference>
<evidence type="ECO:0000256" key="1">
    <source>
        <dbReference type="ARBA" id="ARBA00022692"/>
    </source>
</evidence>
<dbReference type="AlphaFoldDB" id="A0A1H5EDB6"/>
<evidence type="ECO:0000256" key="4">
    <source>
        <dbReference type="SAM" id="Phobius"/>
    </source>
</evidence>
<name>A0A1H5EDB6_9BRAD</name>
<organism evidence="6 7">
    <name type="scientific">Bradyrhizobium erythrophlei</name>
    <dbReference type="NCBI Taxonomy" id="1437360"/>
    <lineage>
        <taxon>Bacteria</taxon>
        <taxon>Pseudomonadati</taxon>
        <taxon>Pseudomonadota</taxon>
        <taxon>Alphaproteobacteria</taxon>
        <taxon>Hyphomicrobiales</taxon>
        <taxon>Nitrobacteraceae</taxon>
        <taxon>Bradyrhizobium</taxon>
    </lineage>
</organism>
<feature type="transmembrane region" description="Helical" evidence="4">
    <location>
        <begin position="68"/>
        <end position="86"/>
    </location>
</feature>
<dbReference type="PROSITE" id="PS51503">
    <property type="entry name" value="HIG1"/>
    <property type="match status" value="1"/>
</dbReference>
<proteinExistence type="predicted"/>
<evidence type="ECO:0000313" key="7">
    <source>
        <dbReference type="Proteomes" id="UP000198992"/>
    </source>
</evidence>
<evidence type="ECO:0000259" key="5">
    <source>
        <dbReference type="PROSITE" id="PS51503"/>
    </source>
</evidence>
<dbReference type="EMBL" id="FNTH01000001">
    <property type="protein sequence ID" value="SED88984.1"/>
    <property type="molecule type" value="Genomic_DNA"/>
</dbReference>
<keyword evidence="3 4" id="KW-0472">Membrane</keyword>
<protein>
    <submittedName>
        <fullName evidence="6">Hypoxia induced protein conserved region</fullName>
    </submittedName>
</protein>
<dbReference type="Gene3D" id="6.10.140.1320">
    <property type="match status" value="1"/>
</dbReference>